<protein>
    <recommendedName>
        <fullName evidence="3">DNA-directed DNA polymerase</fullName>
    </recommendedName>
</protein>
<keyword evidence="2" id="KW-1185">Reference proteome</keyword>
<proteinExistence type="predicted"/>
<dbReference type="AlphaFoldDB" id="A0AAV8VJK4"/>
<reference evidence="1 2" key="1">
    <citation type="journal article" date="2023" name="Insect Mol. Biol.">
        <title>Genome sequencing provides insights into the evolution of gene families encoding plant cell wall-degrading enzymes in longhorned beetles.</title>
        <authorList>
            <person name="Shin N.R."/>
            <person name="Okamura Y."/>
            <person name="Kirsch R."/>
            <person name="Pauchet Y."/>
        </authorList>
    </citation>
    <scope>NUCLEOTIDE SEQUENCE [LARGE SCALE GENOMIC DNA]</scope>
    <source>
        <strain evidence="1">EAD_L_NR</strain>
    </source>
</reference>
<gene>
    <name evidence="1" type="ORF">NQ315_017507</name>
</gene>
<dbReference type="GO" id="GO:0071897">
    <property type="term" value="P:DNA biosynthetic process"/>
    <property type="evidence" value="ECO:0007669"/>
    <property type="project" value="UniProtKB-ARBA"/>
</dbReference>
<dbReference type="SUPFAM" id="SSF56672">
    <property type="entry name" value="DNA/RNA polymerases"/>
    <property type="match status" value="1"/>
</dbReference>
<comment type="caution">
    <text evidence="1">The sequence shown here is derived from an EMBL/GenBank/DDBJ whole genome shotgun (WGS) entry which is preliminary data.</text>
</comment>
<sequence length="767" mass="88898">MDLDICNLADKFVQKLEKALNILIQGPLYPVNLNVDRTASYPHPTTVVNLDGLEFPMQISSISKFEKLNQISSMLEPFSEPNNPNQTRECRTSKYQKHTAISAGYYFKCSYDDSLSYYASNRGPNCNTWFTDELERISKFIENKLKAVKPMNISELQEHEFAISTHCHICEKPFEAVPVVSHNLTGYDSHLLIRDLAKTGNVTLLPINKEKIFPLQNGCQGPRFMASSLDTLCSYLKTNELLNLQREFSNLTSEKFKLLTRKGVFPYNYIDCLDKLNETQLPSIDKFYNKLNDSHASTDAYAHAQNVWKSFNIKTLGEYSDLYLKTDVILLADVFENFRQKCLNIYQLDPGHYYTLPGYTWDCALKYTKVELDYLKDVDMLLFMDRGIRGGVSQCNEGPEGYILEVDLKYPEYLHGTHKDLPLCPEHLTPPNSKLPKLMTTLYDKKRYIIHYRNLKQALSLGIKLTRIHRILKFKQSDWLKVYIDLNTKLRAQSLNEFEKNLYKLLINAIFGKTMENIRRHRIIKLRNHWDGKWGVKNYIASPNFHSIKIFDVDLVAVELNKAEICFNKPLYVGLCILDISKTCVYDFHYNFMLKNLGNNCKLLYTDTDSLVYQITCNDVYTEVIKKNLEKFDTSDYPSNNIHKIPLVNKKVPGLMKHECNNKIVTHFVGLRSKMYSILIDGEPCIKKSKGIKTSVVKKSVTFDDYKNCLENRTEICRTQRTIQSDSHNVYSVEQTKIALSPFDDKRFILKNSHNTLPWGHYSINIE</sequence>
<dbReference type="PANTHER" id="PTHR31511:SF12">
    <property type="entry name" value="RHO TERMINATION FACTOR N-TERMINAL DOMAIN-CONTAINING PROTEIN"/>
    <property type="match status" value="1"/>
</dbReference>
<accession>A0AAV8VJK4</accession>
<dbReference type="PANTHER" id="PTHR31511">
    <property type="entry name" value="PROTEIN CBG23764"/>
    <property type="match status" value="1"/>
</dbReference>
<dbReference type="EMBL" id="JANEYG010000072">
    <property type="protein sequence ID" value="KAJ8914413.1"/>
    <property type="molecule type" value="Genomic_DNA"/>
</dbReference>
<dbReference type="Gene3D" id="3.90.1600.10">
    <property type="entry name" value="Palm domain of DNA polymerase"/>
    <property type="match status" value="1"/>
</dbReference>
<dbReference type="InterPro" id="IPR023211">
    <property type="entry name" value="DNA_pol_palm_dom_sf"/>
</dbReference>
<evidence type="ECO:0000313" key="2">
    <source>
        <dbReference type="Proteomes" id="UP001159042"/>
    </source>
</evidence>
<name>A0AAV8VJK4_9CUCU</name>
<organism evidence="1 2">
    <name type="scientific">Exocentrus adspersus</name>
    <dbReference type="NCBI Taxonomy" id="1586481"/>
    <lineage>
        <taxon>Eukaryota</taxon>
        <taxon>Metazoa</taxon>
        <taxon>Ecdysozoa</taxon>
        <taxon>Arthropoda</taxon>
        <taxon>Hexapoda</taxon>
        <taxon>Insecta</taxon>
        <taxon>Pterygota</taxon>
        <taxon>Neoptera</taxon>
        <taxon>Endopterygota</taxon>
        <taxon>Coleoptera</taxon>
        <taxon>Polyphaga</taxon>
        <taxon>Cucujiformia</taxon>
        <taxon>Chrysomeloidea</taxon>
        <taxon>Cerambycidae</taxon>
        <taxon>Lamiinae</taxon>
        <taxon>Acanthocinini</taxon>
        <taxon>Exocentrus</taxon>
    </lineage>
</organism>
<dbReference type="Proteomes" id="UP001159042">
    <property type="component" value="Unassembled WGS sequence"/>
</dbReference>
<dbReference type="InterPro" id="IPR043502">
    <property type="entry name" value="DNA/RNA_pol_sf"/>
</dbReference>
<evidence type="ECO:0008006" key="3">
    <source>
        <dbReference type="Google" id="ProtNLM"/>
    </source>
</evidence>
<evidence type="ECO:0000313" key="1">
    <source>
        <dbReference type="EMBL" id="KAJ8914413.1"/>
    </source>
</evidence>